<dbReference type="Pfam" id="PF01022">
    <property type="entry name" value="HTH_5"/>
    <property type="match status" value="1"/>
</dbReference>
<dbReference type="SMART" id="SM00418">
    <property type="entry name" value="HTH_ARSR"/>
    <property type="match status" value="1"/>
</dbReference>
<dbReference type="InterPro" id="IPR001845">
    <property type="entry name" value="HTH_ArsR_DNA-bd_dom"/>
</dbReference>
<dbReference type="SUPFAM" id="SSF46785">
    <property type="entry name" value="Winged helix' DNA-binding domain"/>
    <property type="match status" value="1"/>
</dbReference>
<dbReference type="Gene3D" id="1.10.10.10">
    <property type="entry name" value="Winged helix-like DNA-binding domain superfamily/Winged helix DNA-binding domain"/>
    <property type="match status" value="1"/>
</dbReference>
<reference evidence="3" key="1">
    <citation type="submission" date="2017-03" db="EMBL/GenBank/DDBJ databases">
        <authorList>
            <person name="Rodrigo-Torres L."/>
            <person name="Arahal R.D."/>
            <person name="Lucena T."/>
        </authorList>
    </citation>
    <scope>NUCLEOTIDE SEQUENCE [LARGE SCALE GENOMIC DNA]</scope>
    <source>
        <strain evidence="3">CECT 8411</strain>
    </source>
</reference>
<dbReference type="InterPro" id="IPR036388">
    <property type="entry name" value="WH-like_DNA-bd_sf"/>
</dbReference>
<name>A0A1X7ADA9_9RHOB</name>
<dbReference type="AlphaFoldDB" id="A0A1X7ADA9"/>
<organism evidence="2 3">
    <name type="scientific">Ruegeria meonggei</name>
    <dbReference type="NCBI Taxonomy" id="1446476"/>
    <lineage>
        <taxon>Bacteria</taxon>
        <taxon>Pseudomonadati</taxon>
        <taxon>Pseudomonadota</taxon>
        <taxon>Alphaproteobacteria</taxon>
        <taxon>Rhodobacterales</taxon>
        <taxon>Roseobacteraceae</taxon>
        <taxon>Ruegeria</taxon>
    </lineage>
</organism>
<dbReference type="PANTHER" id="PTHR38600:SF1">
    <property type="entry name" value="TRANSCRIPTIONAL REGULATORY PROTEIN"/>
    <property type="match status" value="1"/>
</dbReference>
<dbReference type="InterPro" id="IPR011991">
    <property type="entry name" value="ArsR-like_HTH"/>
</dbReference>
<accession>A0A1X7ADA9</accession>
<dbReference type="InterPro" id="IPR036390">
    <property type="entry name" value="WH_DNA-bd_sf"/>
</dbReference>
<proteinExistence type="predicted"/>
<gene>
    <name evidence="2" type="ORF">RUM8411_04434</name>
</gene>
<dbReference type="EMBL" id="FWFP01000019">
    <property type="protein sequence ID" value="SLN76575.1"/>
    <property type="molecule type" value="Genomic_DNA"/>
</dbReference>
<sequence length="105" mass="11715">MNITSKQALVLDALGNAVRRDMLGKLAARPHSVSELGAYYRMSRPAVSKHLKILSIANLVKAKSVQNRNEYSLVPEGFEEARSWLDAFWDVALNRLAMVAENSED</sequence>
<evidence type="ECO:0000259" key="1">
    <source>
        <dbReference type="SMART" id="SM00418"/>
    </source>
</evidence>
<dbReference type="PANTHER" id="PTHR38600">
    <property type="entry name" value="TRANSCRIPTIONAL REGULATORY PROTEIN"/>
    <property type="match status" value="1"/>
</dbReference>
<dbReference type="Proteomes" id="UP000193778">
    <property type="component" value="Unassembled WGS sequence"/>
</dbReference>
<dbReference type="RefSeq" id="WP_085824859.1">
    <property type="nucleotide sequence ID" value="NZ_FWFP01000019.1"/>
</dbReference>
<feature type="domain" description="HTH arsR-type" evidence="1">
    <location>
        <begin position="9"/>
        <end position="87"/>
    </location>
</feature>
<dbReference type="OrthoDB" id="9790747at2"/>
<dbReference type="GO" id="GO:0003700">
    <property type="term" value="F:DNA-binding transcription factor activity"/>
    <property type="evidence" value="ECO:0007669"/>
    <property type="project" value="InterPro"/>
</dbReference>
<dbReference type="CDD" id="cd00090">
    <property type="entry name" value="HTH_ARSR"/>
    <property type="match status" value="1"/>
</dbReference>
<keyword evidence="3" id="KW-1185">Reference proteome</keyword>
<protein>
    <submittedName>
        <fullName evidence="2">HTH-type transcriptional regulator</fullName>
    </submittedName>
</protein>
<evidence type="ECO:0000313" key="3">
    <source>
        <dbReference type="Proteomes" id="UP000193778"/>
    </source>
</evidence>
<evidence type="ECO:0000313" key="2">
    <source>
        <dbReference type="EMBL" id="SLN76575.1"/>
    </source>
</evidence>